<name>S3D2M0_GLAL2</name>
<dbReference type="EMBL" id="KE145359">
    <property type="protein sequence ID" value="EPE32757.1"/>
    <property type="molecule type" value="Genomic_DNA"/>
</dbReference>
<feature type="chain" id="PRO_5004519168" evidence="2">
    <location>
        <begin position="24"/>
        <end position="1016"/>
    </location>
</feature>
<dbReference type="HOGENOM" id="CLU_296828_0_0_1"/>
<keyword evidence="2" id="KW-0732">Signal</keyword>
<proteinExistence type="predicted"/>
<keyword evidence="4" id="KW-1185">Reference proteome</keyword>
<feature type="region of interest" description="Disordered" evidence="1">
    <location>
        <begin position="212"/>
        <end position="247"/>
    </location>
</feature>
<protein>
    <submittedName>
        <fullName evidence="3">Uncharacterized protein</fullName>
    </submittedName>
</protein>
<feature type="compositionally biased region" description="Polar residues" evidence="1">
    <location>
        <begin position="29"/>
        <end position="41"/>
    </location>
</feature>
<sequence length="1016" mass="110795">MVVLKSTAVYVLLASLSVTPVFSFPSGQDGSDISVDGTNDVENFDMEPSSSITDDALSDTTSSSSSSTSGSSLFYVWSTSSSSSSSTSVTSTSTSTIESSTASTSSSSSTLSSPSSISSLVSSLTSFETSSSAFSSQTSSIDAAKFEAESLQFSVSDDYSSTEILTSAASSVVSLMEASTSSASSDTSTTEASTVSFTSSYDTLSRGSLASSASVDSSLTEATTSSSAEVTSSSTEPQTTEEESSMFTFATSTLASSVSTASTMVPTPSSSLSLTSLAATSTTVPSHSGTSSLETSSLEQGSEEEDLKQENAEEETASSSSPSVSEFPSSVHDNSTKQNGKQSVIDIDKLKLFYSSSFGIPKEAGNLIAALDPTSLSTKGSNNLSMLDDAALLSLPGLRANSQNLSSDYYNYKLRRREVRISDFYETEMRKFPVLPEIDAFGKVLGAQNLNCKFGCTNIPSPEGIAQHVQEAYPLLSDEEREEQIRWRWFAMIDVQILANDFKKTYDSYIRLQTNLGQKAFDLLRLMIPRENFDAQKACNMKVKIITSAVSFYYQLLGALAFKAGDEAAGPVGVGIAFQSFIVQQTLEHLLKNNKDFNEYFTKAISTNSTEFVAYMPLSENKVCAALGHPGAPGNGASGHDEYVLQLSMVNEWIQKTFQMLRAIEEGAATIVFNKSDRDESIILKRLRDVDDNKPRNISDPERDEPIITKQWVEYLAGTLQTKLHRCWVMYVDMKGDMNKRNELCADKSPRAGSRLCLEEGTGVLQGQCLTLQREGSHLVPIGSSEAFRKLGLSAKKIIANSWRQYSGKDVPVPLLVNNDSEPDTNHTMLELEQIASFPVCNSDLLRLTDFSGKEDGSNNPKRDQQFPIGCGGFLSQETAAVYREMGIGLGSISRRRGDMEDILEIVMYEQLWNLSPIRNYIEWCGVGGSHPMIDSAPPIIPKRKSHYYRDPDSRCDAIREKVRGMTEHEANVWFCSATDPLARQIISGEKEYSGWHPIWKKDRYQSRCERHMKGK</sequence>
<dbReference type="KEGG" id="glz:GLAREA_07891"/>
<feature type="compositionally biased region" description="Low complexity" evidence="1">
    <location>
        <begin position="317"/>
        <end position="331"/>
    </location>
</feature>
<feature type="compositionally biased region" description="Low complexity" evidence="1">
    <location>
        <begin position="49"/>
        <end position="114"/>
    </location>
</feature>
<evidence type="ECO:0000256" key="1">
    <source>
        <dbReference type="SAM" id="MobiDB-lite"/>
    </source>
</evidence>
<feature type="compositionally biased region" description="Acidic residues" evidence="1">
    <location>
        <begin position="301"/>
        <end position="316"/>
    </location>
</feature>
<feature type="region of interest" description="Disordered" evidence="1">
    <location>
        <begin position="281"/>
        <end position="340"/>
    </location>
</feature>
<gene>
    <name evidence="3" type="ORF">GLAREA_07891</name>
</gene>
<reference evidence="3 4" key="1">
    <citation type="journal article" date="2013" name="BMC Genomics">
        <title>Genomics-driven discovery of the pneumocandin biosynthetic gene cluster in the fungus Glarea lozoyensis.</title>
        <authorList>
            <person name="Chen L."/>
            <person name="Yue Q."/>
            <person name="Zhang X."/>
            <person name="Xiang M."/>
            <person name="Wang C."/>
            <person name="Li S."/>
            <person name="Che Y."/>
            <person name="Ortiz-Lopez F.J."/>
            <person name="Bills G.F."/>
            <person name="Liu X."/>
            <person name="An Z."/>
        </authorList>
    </citation>
    <scope>NUCLEOTIDE SEQUENCE [LARGE SCALE GENOMIC DNA]</scope>
    <source>
        <strain evidence="4">ATCC 20868 / MF5171</strain>
    </source>
</reference>
<evidence type="ECO:0000313" key="3">
    <source>
        <dbReference type="EMBL" id="EPE32757.1"/>
    </source>
</evidence>
<dbReference type="RefSeq" id="XP_008080769.1">
    <property type="nucleotide sequence ID" value="XM_008082578.1"/>
</dbReference>
<dbReference type="AlphaFoldDB" id="S3D2M0"/>
<feature type="region of interest" description="Disordered" evidence="1">
    <location>
        <begin position="29"/>
        <end position="114"/>
    </location>
</feature>
<dbReference type="OrthoDB" id="3473062at2759"/>
<feature type="compositionally biased region" description="Low complexity" evidence="1">
    <location>
        <begin position="281"/>
        <end position="300"/>
    </location>
</feature>
<dbReference type="Proteomes" id="UP000016922">
    <property type="component" value="Unassembled WGS sequence"/>
</dbReference>
<feature type="signal peptide" evidence="2">
    <location>
        <begin position="1"/>
        <end position="23"/>
    </location>
</feature>
<evidence type="ECO:0000256" key="2">
    <source>
        <dbReference type="SAM" id="SignalP"/>
    </source>
</evidence>
<feature type="compositionally biased region" description="Low complexity" evidence="1">
    <location>
        <begin position="212"/>
        <end position="238"/>
    </location>
</feature>
<evidence type="ECO:0000313" key="4">
    <source>
        <dbReference type="Proteomes" id="UP000016922"/>
    </source>
</evidence>
<organism evidence="3 4">
    <name type="scientific">Glarea lozoyensis (strain ATCC 20868 / MF5171)</name>
    <dbReference type="NCBI Taxonomy" id="1116229"/>
    <lineage>
        <taxon>Eukaryota</taxon>
        <taxon>Fungi</taxon>
        <taxon>Dikarya</taxon>
        <taxon>Ascomycota</taxon>
        <taxon>Pezizomycotina</taxon>
        <taxon>Leotiomycetes</taxon>
        <taxon>Helotiales</taxon>
        <taxon>Helotiaceae</taxon>
        <taxon>Glarea</taxon>
    </lineage>
</organism>
<dbReference type="GeneID" id="19466943"/>
<accession>S3D2M0</accession>